<evidence type="ECO:0000259" key="6">
    <source>
        <dbReference type="PROSITE" id="PS50166"/>
    </source>
</evidence>
<protein>
    <submittedName>
        <fullName evidence="8">Related to KAP114 - Member of the karyopherin-beta family, nuclear import</fullName>
    </submittedName>
    <submittedName>
        <fullName evidence="7">Related to KAP114-Member of the karyopherin-beta family, nuclear import</fullName>
    </submittedName>
</protein>
<dbReference type="GO" id="GO:0005635">
    <property type="term" value="C:nuclear envelope"/>
    <property type="evidence" value="ECO:0007669"/>
    <property type="project" value="TreeGrafter"/>
</dbReference>
<evidence type="ECO:0000256" key="1">
    <source>
        <dbReference type="ARBA" id="ARBA00004123"/>
    </source>
</evidence>
<dbReference type="InterPro" id="IPR011989">
    <property type="entry name" value="ARM-like"/>
</dbReference>
<sequence length="1086" mass="118416">MEQQLAACLEATLSADAAIRTQAESQLESFRSPEHDPQGQAGLGFTKVLLDPSSPIHIRQSSGIALRKYITARWSPYFDGFLGAAVDVSVKQQIRVALLSGLSDPVRKIRLATSYAISTIAGPDYPDEYPDLLPYIQQLLQQGEPNGLHGAMALLSEFVRVEMDEIQLIQVAKEILPALEQVLVQEERHNAYIRARCVLVFRQCLTTLFMVRETYPDVVKQASQTMLPRWLTLMQSLLERDAAQQLGSGLQQGWGTLALRNEIFKALKVAAMFRAQFKSHLHTFIQSSIANLVSLLPPLRQLYLSNSSELDAPSSEEGDDDVACDIPTLACYIFDFINEASRGDRCRDLFISGGTGGRGQETDLLRQLISLLLVYIDMTVEDEENWATDANAFIADEDDETFAYSLRIAAADLLGMLIEDFPIPALRSIGQQFHQLVQQANNDKVNGDQDWWKVHEGVLTAVGSNADAISEITETQPEAKQALDLERIFATVVLPNVGNDAPPFLQGRGFVFASQFATALPSELAVQFLDSAINAIESDSASLPVKISAVRTVKNFYRHLPSSIVGPLAPRIVQKLGPLLTQASEDTLILIIETIQAVVVEETESGEATTTGLVEPAIIGEIVRAALQIWAPNAKDIVLLSVISDLLGLLAGSKQTGVPQVIVEQSLPFLAAAIGSSLPEQADASTDGEPSAIAETAVELAKSVLDGANPAALRGAVNFLCPNLFRVLSVSEDRDVLQNGIECLTVFVKKCTQELVDWKDPRTQSAAVDLMLQIIAKLLVPTNDSESGGFAVGNLVVALLRKAGDRIAHVLPQLLNAMVQRLATAQTATFSQSLIVPVAYLLHDNHEQAKQIMDLLETVQVARSAENAAAESGNGLEVLCKKWVDNVETFQGFWAQRVSALALAKVLDSRRSFLTTTNAQGDILPDNSGIIRTRSRAKTMPHQYSSVPMFAKIVKVLLKEWSSASRAGGGVAGGNREDGARTPETDDENGEWDDEYDPRAQGKDDFAFLSDMLGPGGLVALQNDDDFGLEDDEDLKSDPVYNMDLKSWLSQYLQHLARAAGRSEFQSHLSPHLNEEEASMLNSILA</sequence>
<dbReference type="Gene3D" id="1.25.10.10">
    <property type="entry name" value="Leucine-rich Repeat Variant"/>
    <property type="match status" value="1"/>
</dbReference>
<dbReference type="SMART" id="SM00913">
    <property type="entry name" value="IBN_N"/>
    <property type="match status" value="1"/>
</dbReference>
<reference evidence="7" key="1">
    <citation type="submission" date="2016-04" db="EMBL/GenBank/DDBJ databases">
        <authorList>
            <person name="Evans L.H."/>
            <person name="Alamgir A."/>
            <person name="Owens N."/>
            <person name="Weber N.D."/>
            <person name="Virtaneva K."/>
            <person name="Barbian K."/>
            <person name="Babar A."/>
            <person name="Rosenke K."/>
        </authorList>
    </citation>
    <scope>NUCLEOTIDE SEQUENCE</scope>
    <source>
        <strain evidence="7">UB2112</strain>
    </source>
</reference>
<dbReference type="GO" id="GO:0031267">
    <property type="term" value="F:small GTPase binding"/>
    <property type="evidence" value="ECO:0007669"/>
    <property type="project" value="InterPro"/>
</dbReference>
<keyword evidence="3" id="KW-0653">Protein transport</keyword>
<evidence type="ECO:0000313" key="7">
    <source>
        <dbReference type="EMBL" id="SAM58032.1"/>
    </source>
</evidence>
<dbReference type="SUPFAM" id="SSF48371">
    <property type="entry name" value="ARM repeat"/>
    <property type="match status" value="1"/>
</dbReference>
<dbReference type="GO" id="GO:0005829">
    <property type="term" value="C:cytosol"/>
    <property type="evidence" value="ECO:0007669"/>
    <property type="project" value="TreeGrafter"/>
</dbReference>
<evidence type="ECO:0000313" key="8">
    <source>
        <dbReference type="EMBL" id="SYW78447.1"/>
    </source>
</evidence>
<feature type="compositionally biased region" description="Acidic residues" evidence="5">
    <location>
        <begin position="985"/>
        <end position="996"/>
    </location>
</feature>
<dbReference type="Pfam" id="PF25018">
    <property type="entry name" value="HEAT_IPO9_c"/>
    <property type="match status" value="1"/>
</dbReference>
<dbReference type="InterPro" id="IPR001494">
    <property type="entry name" value="Importin-beta_N"/>
</dbReference>
<dbReference type="PROSITE" id="PS50166">
    <property type="entry name" value="IMPORTIN_B_NT"/>
    <property type="match status" value="1"/>
</dbReference>
<comment type="subcellular location">
    <subcellularLocation>
        <location evidence="1">Nucleus</location>
    </subcellularLocation>
</comment>
<keyword evidence="2" id="KW-0813">Transport</keyword>
<feature type="domain" description="Importin N-terminal" evidence="6">
    <location>
        <begin position="23"/>
        <end position="104"/>
    </location>
</feature>
<accession>A0A1K0FUI6</accession>
<dbReference type="Proteomes" id="UP000658997">
    <property type="component" value="Unassembled WGS sequence"/>
</dbReference>
<evidence type="ECO:0000256" key="2">
    <source>
        <dbReference type="ARBA" id="ARBA00022448"/>
    </source>
</evidence>
<dbReference type="Proteomes" id="UP000179920">
    <property type="component" value="Chromosome I"/>
</dbReference>
<reference evidence="9" key="2">
    <citation type="submission" date="2016-04" db="EMBL/GenBank/DDBJ databases">
        <authorList>
            <person name="Guldener U."/>
            <person name="Guldener U."/>
        </authorList>
    </citation>
    <scope>NUCLEOTIDE SEQUENCE [LARGE SCALE GENOMIC DNA]</scope>
    <source>
        <strain evidence="9">UB2112</strain>
    </source>
</reference>
<name>A0A1K0FUI6_9BASI</name>
<gene>
    <name evidence="8" type="ORF">UBRO2_02639</name>
    <name evidence="7" type="ORF">UBRO_01241</name>
</gene>
<dbReference type="EMBL" id="LT558117">
    <property type="protein sequence ID" value="SAM58032.1"/>
    <property type="molecule type" value="Genomic_DNA"/>
</dbReference>
<feature type="region of interest" description="Disordered" evidence="5">
    <location>
        <begin position="965"/>
        <end position="997"/>
    </location>
</feature>
<dbReference type="GO" id="GO:0006606">
    <property type="term" value="P:protein import into nucleus"/>
    <property type="evidence" value="ECO:0007669"/>
    <property type="project" value="TreeGrafter"/>
</dbReference>
<evidence type="ECO:0000313" key="9">
    <source>
        <dbReference type="Proteomes" id="UP000179920"/>
    </source>
</evidence>
<dbReference type="PANTHER" id="PTHR10997:SF9">
    <property type="entry name" value="IMPORTIN-9"/>
    <property type="match status" value="1"/>
</dbReference>
<dbReference type="InterPro" id="IPR056840">
    <property type="entry name" value="HEAT_IPO9_central"/>
</dbReference>
<evidence type="ECO:0000256" key="5">
    <source>
        <dbReference type="SAM" id="MobiDB-lite"/>
    </source>
</evidence>
<dbReference type="InterPro" id="IPR016024">
    <property type="entry name" value="ARM-type_fold"/>
</dbReference>
<evidence type="ECO:0000256" key="3">
    <source>
        <dbReference type="ARBA" id="ARBA00022927"/>
    </source>
</evidence>
<dbReference type="EMBL" id="ULHB01000042">
    <property type="protein sequence ID" value="SYW78447.1"/>
    <property type="molecule type" value="Genomic_DNA"/>
</dbReference>
<evidence type="ECO:0000313" key="10">
    <source>
        <dbReference type="Proteomes" id="UP000658997"/>
    </source>
</evidence>
<dbReference type="Pfam" id="PF03810">
    <property type="entry name" value="IBN_N"/>
    <property type="match status" value="1"/>
</dbReference>
<dbReference type="AlphaFoldDB" id="A0A1K0FUI6"/>
<keyword evidence="10" id="KW-1185">Reference proteome</keyword>
<dbReference type="PANTHER" id="PTHR10997">
    <property type="entry name" value="IMPORTIN-7, 8, 11"/>
    <property type="match status" value="1"/>
</dbReference>
<evidence type="ECO:0000256" key="4">
    <source>
        <dbReference type="ARBA" id="ARBA00023242"/>
    </source>
</evidence>
<feature type="compositionally biased region" description="Basic and acidic residues" evidence="5">
    <location>
        <begin position="975"/>
        <end position="984"/>
    </location>
</feature>
<proteinExistence type="predicted"/>
<reference evidence="8" key="3">
    <citation type="submission" date="2018-08" db="EMBL/GenBank/DDBJ databases">
        <authorList>
            <person name="Guldener U."/>
        </authorList>
    </citation>
    <scope>NUCLEOTIDE SEQUENCE</scope>
    <source>
        <strain evidence="8">UB2</strain>
    </source>
</reference>
<keyword evidence="4" id="KW-0539">Nucleus</keyword>
<organism evidence="7 9">
    <name type="scientific">Ustilago bromivora</name>
    <dbReference type="NCBI Taxonomy" id="307758"/>
    <lineage>
        <taxon>Eukaryota</taxon>
        <taxon>Fungi</taxon>
        <taxon>Dikarya</taxon>
        <taxon>Basidiomycota</taxon>
        <taxon>Ustilaginomycotina</taxon>
        <taxon>Ustilaginomycetes</taxon>
        <taxon>Ustilaginales</taxon>
        <taxon>Ustilaginaceae</taxon>
        <taxon>Ustilago</taxon>
    </lineage>
</organism>
<dbReference type="OrthoDB" id="431626at2759"/>